<comment type="caution">
    <text evidence="2">The sequence shown here is derived from an EMBL/GenBank/DDBJ whole genome shotgun (WGS) entry which is preliminary data.</text>
</comment>
<accession>A0ABV4AT00</accession>
<proteinExistence type="predicted"/>
<evidence type="ECO:0000256" key="1">
    <source>
        <dbReference type="SAM" id="SignalP"/>
    </source>
</evidence>
<protein>
    <submittedName>
        <fullName evidence="2">Uncharacterized protein</fullName>
    </submittedName>
</protein>
<feature type="chain" id="PRO_5045493927" evidence="1">
    <location>
        <begin position="22"/>
        <end position="255"/>
    </location>
</feature>
<evidence type="ECO:0000313" key="3">
    <source>
        <dbReference type="Proteomes" id="UP001562159"/>
    </source>
</evidence>
<name>A0ABV4AT00_9GAMM</name>
<sequence>MKSSTVWLSLAFALACSSAQAADNVRVARDFTDMVAPTDQQAYEAGTKHFNQCLHQHGFKYNWTAWTHETGDTYSYSYVSDPMPWATFDAMDTAVKACLGVIHSDVNPHLKSEISAFMQAMPELSHQPKDMGPPPPLIEVRYFTLKPGHQAVETFMAAVKKIAAAAAKSNWPHYFQFARMIDAGDGAPDFILVIPDKNWADVGTEPDPDVWKMVENVYGKSDAAAIRQSINDAVAKQSSHVDSYNAELSYIASGK</sequence>
<keyword evidence="1" id="KW-0732">Signal</keyword>
<dbReference type="Proteomes" id="UP001562159">
    <property type="component" value="Unassembled WGS sequence"/>
</dbReference>
<dbReference type="PROSITE" id="PS51257">
    <property type="entry name" value="PROKAR_LIPOPROTEIN"/>
    <property type="match status" value="1"/>
</dbReference>
<gene>
    <name evidence="2" type="ORF">AB7878_09680</name>
</gene>
<evidence type="ECO:0000313" key="2">
    <source>
        <dbReference type="EMBL" id="MEY2182689.1"/>
    </source>
</evidence>
<feature type="signal peptide" evidence="1">
    <location>
        <begin position="1"/>
        <end position="21"/>
    </location>
</feature>
<keyword evidence="3" id="KW-1185">Reference proteome</keyword>
<organism evidence="2 3">
    <name type="scientific">Rhodanobacter humi</name>
    <dbReference type="NCBI Taxonomy" id="1888173"/>
    <lineage>
        <taxon>Bacteria</taxon>
        <taxon>Pseudomonadati</taxon>
        <taxon>Pseudomonadota</taxon>
        <taxon>Gammaproteobacteria</taxon>
        <taxon>Lysobacterales</taxon>
        <taxon>Rhodanobacteraceae</taxon>
        <taxon>Rhodanobacter</taxon>
    </lineage>
</organism>
<reference evidence="2 3" key="1">
    <citation type="submission" date="2024-07" db="EMBL/GenBank/DDBJ databases">
        <title>Molecular mechanisms and environmental adaptations of flagellar loss and biofilm growth of Rhodanobacter under environmental stress.</title>
        <authorList>
            <person name="Chen M."/>
        </authorList>
    </citation>
    <scope>NUCLEOTIDE SEQUENCE [LARGE SCALE GENOMIC DNA]</scope>
    <source>
        <strain evidence="2 3">RS22</strain>
    </source>
</reference>
<dbReference type="EMBL" id="JBGBPY010000001">
    <property type="protein sequence ID" value="MEY2182689.1"/>
    <property type="molecule type" value="Genomic_DNA"/>
</dbReference>